<feature type="chain" id="PRO_5005512705" evidence="5">
    <location>
        <begin position="23"/>
        <end position="191"/>
    </location>
</feature>
<dbReference type="GO" id="GO:0016491">
    <property type="term" value="F:oxidoreductase activity"/>
    <property type="evidence" value="ECO:0007669"/>
    <property type="project" value="InterPro"/>
</dbReference>
<dbReference type="PANTHER" id="PTHR42852:SF6">
    <property type="entry name" value="THIOL:DISULFIDE INTERCHANGE PROTEIN DSBE"/>
    <property type="match status" value="1"/>
</dbReference>
<evidence type="ECO:0000256" key="3">
    <source>
        <dbReference type="ARBA" id="ARBA00023157"/>
    </source>
</evidence>
<dbReference type="GO" id="GO:0017004">
    <property type="term" value="P:cytochrome complex assembly"/>
    <property type="evidence" value="ECO:0007669"/>
    <property type="project" value="UniProtKB-KW"/>
</dbReference>
<dbReference type="InterPro" id="IPR050553">
    <property type="entry name" value="Thioredoxin_ResA/DsbE_sf"/>
</dbReference>
<name>A0A0K8MES5_9PROT</name>
<dbReference type="STRING" id="1629334.Cva_01698"/>
<keyword evidence="5" id="KW-0732">Signal</keyword>
<keyword evidence="8" id="KW-1185">Reference proteome</keyword>
<evidence type="ECO:0000259" key="6">
    <source>
        <dbReference type="PROSITE" id="PS51352"/>
    </source>
</evidence>
<dbReference type="Gene3D" id="3.40.30.10">
    <property type="entry name" value="Glutaredoxin"/>
    <property type="match status" value="1"/>
</dbReference>
<evidence type="ECO:0000313" key="8">
    <source>
        <dbReference type="Proteomes" id="UP000036771"/>
    </source>
</evidence>
<dbReference type="Pfam" id="PF08534">
    <property type="entry name" value="Redoxin"/>
    <property type="match status" value="1"/>
</dbReference>
<comment type="subcellular location">
    <subcellularLocation>
        <location evidence="1">Cell envelope</location>
    </subcellularLocation>
</comment>
<proteinExistence type="predicted"/>
<dbReference type="PANTHER" id="PTHR42852">
    <property type="entry name" value="THIOL:DISULFIDE INTERCHANGE PROTEIN DSBE"/>
    <property type="match status" value="1"/>
</dbReference>
<keyword evidence="2" id="KW-0201">Cytochrome c-type biogenesis</keyword>
<feature type="signal peptide" evidence="5">
    <location>
        <begin position="1"/>
        <end position="22"/>
    </location>
</feature>
<dbReference type="Proteomes" id="UP000036771">
    <property type="component" value="Unassembled WGS sequence"/>
</dbReference>
<dbReference type="InterPro" id="IPR013740">
    <property type="entry name" value="Redoxin"/>
</dbReference>
<evidence type="ECO:0000313" key="7">
    <source>
        <dbReference type="EMBL" id="GAO99025.1"/>
    </source>
</evidence>
<evidence type="ECO:0000256" key="2">
    <source>
        <dbReference type="ARBA" id="ARBA00022748"/>
    </source>
</evidence>
<dbReference type="InterPro" id="IPR013766">
    <property type="entry name" value="Thioredoxin_domain"/>
</dbReference>
<comment type="caution">
    <text evidence="7">The sequence shown here is derived from an EMBL/GenBank/DDBJ whole genome shotgun (WGS) entry which is preliminary data.</text>
</comment>
<accession>A0A0K8MES5</accession>
<organism evidence="7 8">
    <name type="scientific">Caedimonas varicaedens</name>
    <dbReference type="NCBI Taxonomy" id="1629334"/>
    <lineage>
        <taxon>Bacteria</taxon>
        <taxon>Pseudomonadati</taxon>
        <taxon>Pseudomonadota</taxon>
        <taxon>Alphaproteobacteria</taxon>
        <taxon>Holosporales</taxon>
        <taxon>Caedimonadaceae</taxon>
        <taxon>Caedimonas</taxon>
    </lineage>
</organism>
<dbReference type="EMBL" id="BBVC01000115">
    <property type="protein sequence ID" value="GAO99025.1"/>
    <property type="molecule type" value="Genomic_DNA"/>
</dbReference>
<keyword evidence="4" id="KW-0676">Redox-active center</keyword>
<dbReference type="OrthoDB" id="9799347at2"/>
<sequence length="191" mass="22093" precursor="true">MNRITCFFCMLFFMWLTVSVHAFGGRYESLAPQDMPEFTFMNPEGFPVMLDQYKGKVIVLNFWSITCGPCIAEMPSLDQLAGYYPEEDLMVITVNVDPLRKPGIQSFYDENRYRYLKIYQDPTRASQQVLKWQGLPTTFIINKEGKLIGREVGYEKWDSADALALFDQLIEGKNPKIQPSLLQKMKGWVGF</sequence>
<keyword evidence="3" id="KW-1015">Disulfide bond</keyword>
<evidence type="ECO:0000256" key="5">
    <source>
        <dbReference type="SAM" id="SignalP"/>
    </source>
</evidence>
<dbReference type="InterPro" id="IPR036249">
    <property type="entry name" value="Thioredoxin-like_sf"/>
</dbReference>
<dbReference type="SUPFAM" id="SSF52833">
    <property type="entry name" value="Thioredoxin-like"/>
    <property type="match status" value="1"/>
</dbReference>
<protein>
    <submittedName>
        <fullName evidence="7">Thiol:disulfide interchange protein TlpA</fullName>
    </submittedName>
</protein>
<evidence type="ECO:0000256" key="1">
    <source>
        <dbReference type="ARBA" id="ARBA00004196"/>
    </source>
</evidence>
<dbReference type="GO" id="GO:0030313">
    <property type="term" value="C:cell envelope"/>
    <property type="evidence" value="ECO:0007669"/>
    <property type="project" value="UniProtKB-SubCell"/>
</dbReference>
<gene>
    <name evidence="7" type="primary">tlpA</name>
    <name evidence="7" type="ORF">Cva_01698</name>
</gene>
<dbReference type="PROSITE" id="PS51352">
    <property type="entry name" value="THIOREDOXIN_2"/>
    <property type="match status" value="1"/>
</dbReference>
<reference evidence="7 8" key="1">
    <citation type="submission" date="2015-03" db="EMBL/GenBank/DDBJ databases">
        <title>Caedibacter varicaedens, whole genome shotgun sequence.</title>
        <authorList>
            <person name="Suzuki H."/>
            <person name="Dapper A.L."/>
            <person name="Gibson A.K."/>
            <person name="Jackson C."/>
            <person name="Lee H."/>
            <person name="Pejaver V.R."/>
            <person name="Doak T."/>
            <person name="Lynch M."/>
        </authorList>
    </citation>
    <scope>NUCLEOTIDE SEQUENCE [LARGE SCALE GENOMIC DNA]</scope>
</reference>
<feature type="domain" description="Thioredoxin" evidence="6">
    <location>
        <begin position="29"/>
        <end position="171"/>
    </location>
</feature>
<dbReference type="AlphaFoldDB" id="A0A0K8MES5"/>
<dbReference type="CDD" id="cd02966">
    <property type="entry name" value="TlpA_like_family"/>
    <property type="match status" value="1"/>
</dbReference>
<evidence type="ECO:0000256" key="4">
    <source>
        <dbReference type="ARBA" id="ARBA00023284"/>
    </source>
</evidence>